<keyword evidence="3" id="KW-1185">Reference proteome</keyword>
<dbReference type="Proteomes" id="UP000316270">
    <property type="component" value="Chromosome 5"/>
</dbReference>
<dbReference type="AlphaFoldDB" id="A0A517L5Q1"/>
<evidence type="ECO:0008006" key="4">
    <source>
        <dbReference type="Google" id="ProtNLM"/>
    </source>
</evidence>
<dbReference type="OrthoDB" id="265717at2759"/>
<keyword evidence="1" id="KW-0732">Signal</keyword>
<organism evidence="2 3">
    <name type="scientific">Venturia effusa</name>
    <dbReference type="NCBI Taxonomy" id="50376"/>
    <lineage>
        <taxon>Eukaryota</taxon>
        <taxon>Fungi</taxon>
        <taxon>Dikarya</taxon>
        <taxon>Ascomycota</taxon>
        <taxon>Pezizomycotina</taxon>
        <taxon>Dothideomycetes</taxon>
        <taxon>Pleosporomycetidae</taxon>
        <taxon>Venturiales</taxon>
        <taxon>Venturiaceae</taxon>
        <taxon>Venturia</taxon>
    </lineage>
</organism>
<accession>A0A517L5Q1</accession>
<name>A0A517L5Q1_9PEZI</name>
<gene>
    <name evidence="2" type="ORF">FKW77_006980</name>
</gene>
<dbReference type="EMBL" id="CP042189">
    <property type="protein sequence ID" value="QDS70944.1"/>
    <property type="molecule type" value="Genomic_DNA"/>
</dbReference>
<proteinExistence type="predicted"/>
<feature type="signal peptide" evidence="1">
    <location>
        <begin position="1"/>
        <end position="19"/>
    </location>
</feature>
<protein>
    <recommendedName>
        <fullName evidence="4">Heme haloperoxidase family profile domain-containing protein</fullName>
    </recommendedName>
</protein>
<feature type="chain" id="PRO_5022005508" description="Heme haloperoxidase family profile domain-containing protein" evidence="1">
    <location>
        <begin position="20"/>
        <end position="300"/>
    </location>
</feature>
<evidence type="ECO:0000256" key="1">
    <source>
        <dbReference type="SAM" id="SignalP"/>
    </source>
</evidence>
<sequence>MKPQSLISLILPATVLVNGQCPNEIFPAYAMIPILKSKLMQVIENKKLLDLPTQDFPTGFPAGSTQSDYHPIWCSIGYQNDIRQIFLSINWLLQASCAVPYVDCTGNGDACNYPIFNALGGENKQINPGLVPTTVATILGTPVLIGEFDPPNAAYKQPTPGRYSSTVQNAFLFGITNFISGPSFLGKLMDMRWQSLPPDQQPKYSLRAWKHIINLPLYLTYYKTCARNNYYTNSTFNEIVSRVGSVTLYGKASLLNPFSGGLFSPINPAVADSTGTIFEGVEVLQEFVGDVSGIGFALPL</sequence>
<evidence type="ECO:0000313" key="2">
    <source>
        <dbReference type="EMBL" id="QDS70944.1"/>
    </source>
</evidence>
<evidence type="ECO:0000313" key="3">
    <source>
        <dbReference type="Proteomes" id="UP000316270"/>
    </source>
</evidence>
<reference evidence="2 3" key="1">
    <citation type="submission" date="2019-07" db="EMBL/GenBank/DDBJ databases">
        <title>Finished genome of Venturia effusa.</title>
        <authorList>
            <person name="Young C.A."/>
            <person name="Cox M.P."/>
            <person name="Ganley A.R.D."/>
            <person name="David W.J."/>
        </authorList>
    </citation>
    <scope>NUCLEOTIDE SEQUENCE [LARGE SCALE GENOMIC DNA]</scope>
    <source>
        <strain evidence="3">albino</strain>
    </source>
</reference>